<feature type="compositionally biased region" description="Polar residues" evidence="1">
    <location>
        <begin position="69"/>
        <end position="83"/>
    </location>
</feature>
<evidence type="ECO:0000256" key="1">
    <source>
        <dbReference type="SAM" id="MobiDB-lite"/>
    </source>
</evidence>
<dbReference type="Proteomes" id="UP001275315">
    <property type="component" value="Unassembled WGS sequence"/>
</dbReference>
<comment type="caution">
    <text evidence="3">The sequence shown here is derived from an EMBL/GenBank/DDBJ whole genome shotgun (WGS) entry which is preliminary data.</text>
</comment>
<evidence type="ECO:0000313" key="3">
    <source>
        <dbReference type="EMBL" id="MDY0409118.1"/>
    </source>
</evidence>
<keyword evidence="4" id="KW-1185">Reference proteome</keyword>
<name>A0ABU5CUM7_9BACI</name>
<reference evidence="3 4" key="1">
    <citation type="submission" date="2023-10" db="EMBL/GenBank/DDBJ databases">
        <title>Virgibacillus soli CC-YMP-6 genome.</title>
        <authorList>
            <person name="Miliotis G."/>
            <person name="Sengupta P."/>
            <person name="Hameed A."/>
            <person name="Chuvochina M."/>
            <person name="Mcdonagh F."/>
            <person name="Simpson A.C."/>
            <person name="Singh N.K."/>
            <person name="Rekha P.D."/>
            <person name="Raman K."/>
            <person name="Hugenholtz P."/>
            <person name="Venkateswaran K."/>
        </authorList>
    </citation>
    <scope>NUCLEOTIDE SEQUENCE [LARGE SCALE GENOMIC DNA]</scope>
    <source>
        <strain evidence="3 4">CC-YMP-6</strain>
    </source>
</reference>
<feature type="compositionally biased region" description="Basic and acidic residues" evidence="1">
    <location>
        <begin position="84"/>
        <end position="99"/>
    </location>
</feature>
<protein>
    <recommendedName>
        <fullName evidence="5">Lipoprotein</fullName>
    </recommendedName>
</protein>
<feature type="chain" id="PRO_5045568336" description="Lipoprotein" evidence="2">
    <location>
        <begin position="22"/>
        <end position="99"/>
    </location>
</feature>
<keyword evidence="2" id="KW-0732">Signal</keyword>
<evidence type="ECO:0008006" key="5">
    <source>
        <dbReference type="Google" id="ProtNLM"/>
    </source>
</evidence>
<accession>A0ABU5CUM7</accession>
<feature type="region of interest" description="Disordered" evidence="1">
    <location>
        <begin position="23"/>
        <end position="99"/>
    </location>
</feature>
<evidence type="ECO:0000313" key="4">
    <source>
        <dbReference type="Proteomes" id="UP001275315"/>
    </source>
</evidence>
<organism evidence="3 4">
    <name type="scientific">Paracerasibacillus soli</name>
    <dbReference type="NCBI Taxonomy" id="480284"/>
    <lineage>
        <taxon>Bacteria</taxon>
        <taxon>Bacillati</taxon>
        <taxon>Bacillota</taxon>
        <taxon>Bacilli</taxon>
        <taxon>Bacillales</taxon>
        <taxon>Bacillaceae</taxon>
        <taxon>Paracerasibacillus</taxon>
    </lineage>
</organism>
<dbReference type="RefSeq" id="WP_320379932.1">
    <property type="nucleotide sequence ID" value="NZ_JAWDIQ010000002.1"/>
</dbReference>
<dbReference type="EMBL" id="JAWDIQ010000002">
    <property type="protein sequence ID" value="MDY0409118.1"/>
    <property type="molecule type" value="Genomic_DNA"/>
</dbReference>
<proteinExistence type="predicted"/>
<evidence type="ECO:0000256" key="2">
    <source>
        <dbReference type="SAM" id="SignalP"/>
    </source>
</evidence>
<sequence length="99" mass="11349">MKQIKTIWLLAVLCFILVGCKQPTTTDFKNDDSFTEETATEEVNHNFTEDETAAEENNEEDHTARHTDSAQNIGSETNQIASSQEKEEVEQKYEPIKRK</sequence>
<dbReference type="PROSITE" id="PS51257">
    <property type="entry name" value="PROKAR_LIPOPROTEIN"/>
    <property type="match status" value="1"/>
</dbReference>
<feature type="signal peptide" evidence="2">
    <location>
        <begin position="1"/>
        <end position="21"/>
    </location>
</feature>
<feature type="compositionally biased region" description="Acidic residues" evidence="1">
    <location>
        <begin position="49"/>
        <end position="59"/>
    </location>
</feature>
<gene>
    <name evidence="3" type="ORF">RWD45_11785</name>
</gene>